<dbReference type="InterPro" id="IPR037914">
    <property type="entry name" value="SpoVT-AbrB_sf"/>
</dbReference>
<dbReference type="GO" id="GO:0003677">
    <property type="term" value="F:DNA binding"/>
    <property type="evidence" value="ECO:0007669"/>
    <property type="project" value="UniProtKB-UniRule"/>
</dbReference>
<organism evidence="3 4">
    <name type="scientific">Candidatus Roizmanbacteria bacterium CG22_combo_CG10-13_8_21_14_all_38_20</name>
    <dbReference type="NCBI Taxonomy" id="1974862"/>
    <lineage>
        <taxon>Bacteria</taxon>
        <taxon>Candidatus Roizmaniibacteriota</taxon>
    </lineage>
</organism>
<dbReference type="InterPro" id="IPR007159">
    <property type="entry name" value="SpoVT-AbrB_dom"/>
</dbReference>
<gene>
    <name evidence="3" type="ORF">COW99_05230</name>
</gene>
<dbReference type="SMART" id="SM00966">
    <property type="entry name" value="SpoVT_AbrB"/>
    <property type="match status" value="1"/>
</dbReference>
<dbReference type="AlphaFoldDB" id="A0A2H0BU05"/>
<dbReference type="Pfam" id="PF04014">
    <property type="entry name" value="MazE_antitoxin"/>
    <property type="match status" value="1"/>
</dbReference>
<dbReference type="PROSITE" id="PS51740">
    <property type="entry name" value="SPOVT_ABRB"/>
    <property type="match status" value="1"/>
</dbReference>
<dbReference type="EMBL" id="PCTA01000033">
    <property type="protein sequence ID" value="PIP61167.1"/>
    <property type="molecule type" value="Genomic_DNA"/>
</dbReference>
<name>A0A2H0BU05_9BACT</name>
<evidence type="ECO:0000313" key="4">
    <source>
        <dbReference type="Proteomes" id="UP000231246"/>
    </source>
</evidence>
<evidence type="ECO:0000313" key="3">
    <source>
        <dbReference type="EMBL" id="PIP61167.1"/>
    </source>
</evidence>
<sequence>METQTINLTVSPQGQITIPKAWRKLLSLNQGTQVIAWIGELLHGGKTLVLSPKPDSWTNLVTGSGKGLWSNADNYIEQQREQWD</sequence>
<comment type="caution">
    <text evidence="3">The sequence shown here is derived from an EMBL/GenBank/DDBJ whole genome shotgun (WGS) entry which is preliminary data.</text>
</comment>
<proteinExistence type="predicted"/>
<dbReference type="NCBIfam" id="TIGR01439">
    <property type="entry name" value="lp_hng_hel_AbrB"/>
    <property type="match status" value="1"/>
</dbReference>
<evidence type="ECO:0000256" key="1">
    <source>
        <dbReference type="PROSITE-ProRule" id="PRU01076"/>
    </source>
</evidence>
<protein>
    <recommendedName>
        <fullName evidence="2">SpoVT-AbrB domain-containing protein</fullName>
    </recommendedName>
</protein>
<evidence type="ECO:0000259" key="2">
    <source>
        <dbReference type="PROSITE" id="PS51740"/>
    </source>
</evidence>
<feature type="domain" description="SpoVT-AbrB" evidence="2">
    <location>
        <begin position="5"/>
        <end position="55"/>
    </location>
</feature>
<accession>A0A2H0BU05</accession>
<keyword evidence="1" id="KW-0238">DNA-binding</keyword>
<dbReference type="SUPFAM" id="SSF89447">
    <property type="entry name" value="AbrB/MazE/MraZ-like"/>
    <property type="match status" value="1"/>
</dbReference>
<dbReference type="Proteomes" id="UP000231246">
    <property type="component" value="Unassembled WGS sequence"/>
</dbReference>
<dbReference type="Gene3D" id="2.10.260.10">
    <property type="match status" value="1"/>
</dbReference>
<reference evidence="3 4" key="1">
    <citation type="submission" date="2017-09" db="EMBL/GenBank/DDBJ databases">
        <title>Depth-based differentiation of microbial function through sediment-hosted aquifers and enrichment of novel symbionts in the deep terrestrial subsurface.</title>
        <authorList>
            <person name="Probst A.J."/>
            <person name="Ladd B."/>
            <person name="Jarett J.K."/>
            <person name="Geller-Mcgrath D.E."/>
            <person name="Sieber C.M."/>
            <person name="Emerson J.B."/>
            <person name="Anantharaman K."/>
            <person name="Thomas B.C."/>
            <person name="Malmstrom R."/>
            <person name="Stieglmeier M."/>
            <person name="Klingl A."/>
            <person name="Woyke T."/>
            <person name="Ryan C.M."/>
            <person name="Banfield J.F."/>
        </authorList>
    </citation>
    <scope>NUCLEOTIDE SEQUENCE [LARGE SCALE GENOMIC DNA]</scope>
    <source>
        <strain evidence="3">CG22_combo_CG10-13_8_21_14_all_38_20</strain>
    </source>
</reference>